<feature type="region of interest" description="Disordered" evidence="1">
    <location>
        <begin position="58"/>
        <end position="85"/>
    </location>
</feature>
<keyword evidence="4" id="KW-1185">Reference proteome</keyword>
<organism evidence="3 4">
    <name type="scientific">Hymenobacter gummosus</name>
    <dbReference type="NCBI Taxonomy" id="1776032"/>
    <lineage>
        <taxon>Bacteria</taxon>
        <taxon>Pseudomonadati</taxon>
        <taxon>Bacteroidota</taxon>
        <taxon>Cytophagia</taxon>
        <taxon>Cytophagales</taxon>
        <taxon>Hymenobacteraceae</taxon>
        <taxon>Hymenobacter</taxon>
    </lineage>
</organism>
<reference evidence="3 4" key="1">
    <citation type="submission" date="2018-12" db="EMBL/GenBank/DDBJ databases">
        <title>Hymenobacter gummosus sp. nov., isolated from a spring.</title>
        <authorList>
            <person name="Nie L."/>
        </authorList>
    </citation>
    <scope>NUCLEOTIDE SEQUENCE [LARGE SCALE GENOMIC DNA]</scope>
    <source>
        <strain evidence="3 4">KCTC 52166</strain>
    </source>
</reference>
<comment type="caution">
    <text evidence="3">The sequence shown here is derived from an EMBL/GenBank/DDBJ whole genome shotgun (WGS) entry which is preliminary data.</text>
</comment>
<feature type="signal peptide" evidence="2">
    <location>
        <begin position="1"/>
        <end position="20"/>
    </location>
</feature>
<evidence type="ECO:0000313" key="4">
    <source>
        <dbReference type="Proteomes" id="UP000282184"/>
    </source>
</evidence>
<evidence type="ECO:0000256" key="1">
    <source>
        <dbReference type="SAM" id="MobiDB-lite"/>
    </source>
</evidence>
<dbReference type="RefSeq" id="WP_126694244.1">
    <property type="nucleotide sequence ID" value="NZ_RXOF01000009.1"/>
</dbReference>
<dbReference type="EMBL" id="RXOF01000009">
    <property type="protein sequence ID" value="RTQ48539.1"/>
    <property type="molecule type" value="Genomic_DNA"/>
</dbReference>
<evidence type="ECO:0000313" key="3">
    <source>
        <dbReference type="EMBL" id="RTQ48539.1"/>
    </source>
</evidence>
<sequence>MLRVFLLWLGICLAVLDGEAATLAAEAEATAPATTLTVAQKVPRPRYKRYGRRRRLRRARRKARLERKKAPRRKGVITVDPPVRN</sequence>
<feature type="chain" id="PRO_5019118681" evidence="2">
    <location>
        <begin position="21"/>
        <end position="85"/>
    </location>
</feature>
<feature type="compositionally biased region" description="Basic residues" evidence="1">
    <location>
        <begin position="58"/>
        <end position="75"/>
    </location>
</feature>
<proteinExistence type="predicted"/>
<dbReference type="Proteomes" id="UP000282184">
    <property type="component" value="Unassembled WGS sequence"/>
</dbReference>
<protein>
    <submittedName>
        <fullName evidence="3">Uncharacterized protein</fullName>
    </submittedName>
</protein>
<gene>
    <name evidence="3" type="ORF">EJV47_16335</name>
</gene>
<keyword evidence="2" id="KW-0732">Signal</keyword>
<accession>A0A431U0S4</accession>
<name>A0A431U0S4_9BACT</name>
<dbReference type="AlphaFoldDB" id="A0A431U0S4"/>
<evidence type="ECO:0000256" key="2">
    <source>
        <dbReference type="SAM" id="SignalP"/>
    </source>
</evidence>